<reference evidence="1" key="1">
    <citation type="submission" date="2018-05" db="EMBL/GenBank/DDBJ databases">
        <authorList>
            <person name="Lanie J.A."/>
            <person name="Ng W.-L."/>
            <person name="Kazmierczak K.M."/>
            <person name="Andrzejewski T.M."/>
            <person name="Davidsen T.M."/>
            <person name="Wayne K.J."/>
            <person name="Tettelin H."/>
            <person name="Glass J.I."/>
            <person name="Rusch D."/>
            <person name="Podicherti R."/>
            <person name="Tsui H.-C.T."/>
            <person name="Winkler M.E."/>
        </authorList>
    </citation>
    <scope>NUCLEOTIDE SEQUENCE</scope>
</reference>
<dbReference type="AlphaFoldDB" id="A0A381SEJ5"/>
<protein>
    <submittedName>
        <fullName evidence="1">Uncharacterized protein</fullName>
    </submittedName>
</protein>
<sequence>MLYLKIKRTMMGVGFIAVSILLLTVANTVWAGCPASTVADMKGVKAGKYPQQYELAEFEKLAGCKMTFQGNPDIARLNGKIRGNPSSVPSVANRLPSEPLVYAPYESIGKYGGTLDVLS</sequence>
<dbReference type="EMBL" id="UINC01003009">
    <property type="protein sequence ID" value="SVA02485.1"/>
    <property type="molecule type" value="Genomic_DNA"/>
</dbReference>
<accession>A0A381SEJ5</accession>
<organism evidence="1">
    <name type="scientific">marine metagenome</name>
    <dbReference type="NCBI Taxonomy" id="408172"/>
    <lineage>
        <taxon>unclassified sequences</taxon>
        <taxon>metagenomes</taxon>
        <taxon>ecological metagenomes</taxon>
    </lineage>
</organism>
<feature type="non-terminal residue" evidence="1">
    <location>
        <position position="119"/>
    </location>
</feature>
<proteinExistence type="predicted"/>
<gene>
    <name evidence="1" type="ORF">METZ01_LOCUS55339</name>
</gene>
<name>A0A381SEJ5_9ZZZZ</name>
<dbReference type="PROSITE" id="PS51257">
    <property type="entry name" value="PROKAR_LIPOPROTEIN"/>
    <property type="match status" value="1"/>
</dbReference>
<evidence type="ECO:0000313" key="1">
    <source>
        <dbReference type="EMBL" id="SVA02485.1"/>
    </source>
</evidence>